<dbReference type="Gene3D" id="3.40.50.300">
    <property type="entry name" value="P-loop containing nucleotide triphosphate hydrolases"/>
    <property type="match status" value="1"/>
</dbReference>
<proteinExistence type="predicted"/>
<keyword evidence="2" id="KW-1185">Reference proteome</keyword>
<dbReference type="SUPFAM" id="SSF52540">
    <property type="entry name" value="P-loop containing nucleoside triphosphate hydrolases"/>
    <property type="match status" value="1"/>
</dbReference>
<sequence>MTGAQCVLVDGRSGTGKTTLAARLARTLGGTVVHLDDLYPGWSGLRAGSEYATRAVLEPLARGEMPCWRRWNWFEDRRAETHRVTLGPPIVVEGCGALSRANRSLATLGVWLELDEPTRHARAVARDGDDSWWAGWRAEEDAFIASESPASLADVVVDCAASARPGEQTLVERIVDRLRSEAARRSVVASGEPAPVARAR</sequence>
<dbReference type="AlphaFoldDB" id="A0A7J5BRN2"/>
<dbReference type="InterPro" id="IPR027417">
    <property type="entry name" value="P-loop_NTPase"/>
</dbReference>
<dbReference type="RefSeq" id="WP_158040626.1">
    <property type="nucleotide sequence ID" value="NZ_JACCFV010000001.1"/>
</dbReference>
<evidence type="ECO:0000313" key="2">
    <source>
        <dbReference type="Proteomes" id="UP000467240"/>
    </source>
</evidence>
<gene>
    <name evidence="1" type="ORF">F8O01_09530</name>
</gene>
<protein>
    <submittedName>
        <fullName evidence="1">Uncharacterized protein</fullName>
    </submittedName>
</protein>
<dbReference type="OrthoDB" id="3237545at2"/>
<accession>A0A7J5BRN2</accession>
<dbReference type="EMBL" id="WBJZ01000010">
    <property type="protein sequence ID" value="KAB1656874.1"/>
    <property type="molecule type" value="Genomic_DNA"/>
</dbReference>
<name>A0A7J5BRN2_9MICO</name>
<organism evidence="1 2">
    <name type="scientific">Pseudoclavibacter chungangensis</name>
    <dbReference type="NCBI Taxonomy" id="587635"/>
    <lineage>
        <taxon>Bacteria</taxon>
        <taxon>Bacillati</taxon>
        <taxon>Actinomycetota</taxon>
        <taxon>Actinomycetes</taxon>
        <taxon>Micrococcales</taxon>
        <taxon>Microbacteriaceae</taxon>
        <taxon>Pseudoclavibacter</taxon>
    </lineage>
</organism>
<dbReference type="Proteomes" id="UP000467240">
    <property type="component" value="Unassembled WGS sequence"/>
</dbReference>
<evidence type="ECO:0000313" key="1">
    <source>
        <dbReference type="EMBL" id="KAB1656874.1"/>
    </source>
</evidence>
<reference evidence="1 2" key="1">
    <citation type="submission" date="2019-09" db="EMBL/GenBank/DDBJ databases">
        <title>Phylogeny of genus Pseudoclavibacter and closely related genus.</title>
        <authorList>
            <person name="Li Y."/>
        </authorList>
    </citation>
    <scope>NUCLEOTIDE SEQUENCE [LARGE SCALE GENOMIC DNA]</scope>
    <source>
        <strain evidence="1 2">DSM 23821</strain>
    </source>
</reference>
<comment type="caution">
    <text evidence="1">The sequence shown here is derived from an EMBL/GenBank/DDBJ whole genome shotgun (WGS) entry which is preliminary data.</text>
</comment>